<name>A0AAD5YSA1_9AGAR</name>
<evidence type="ECO:0000256" key="1">
    <source>
        <dbReference type="SAM" id="MobiDB-lite"/>
    </source>
</evidence>
<dbReference type="AlphaFoldDB" id="A0AAD5YSA1"/>
<evidence type="ECO:0000313" key="3">
    <source>
        <dbReference type="Proteomes" id="UP001213000"/>
    </source>
</evidence>
<comment type="caution">
    <text evidence="2">The sequence shown here is derived from an EMBL/GenBank/DDBJ whole genome shotgun (WGS) entry which is preliminary data.</text>
</comment>
<sequence length="262" mass="28010">MTAARSQVIQPASGAQMCDHCHQKPRFGNHQYCSKTCAGLAATFCNQCHKKPKFQNFDYCGKHCASVAAANGAKQNRPAANSIGTIKKGASGNQQPAAGTIDPMQIAQLVAQHVPQIQSLLASAQGQGSSTSVSSTSQPNGAQPATQATTGIRSIPFFLRGMKKAKSKPNVSTKPSDDTKCAIPGCKQSVYVDDEGTLSEFCSLRHREEAVKSGLREPCIMCLVLPQSDTDYFCSKACLEESMNKQGDSEDEEEDESVTNQN</sequence>
<feature type="region of interest" description="Disordered" evidence="1">
    <location>
        <begin position="122"/>
        <end position="149"/>
    </location>
</feature>
<feature type="compositionally biased region" description="Polar residues" evidence="1">
    <location>
        <begin position="138"/>
        <end position="149"/>
    </location>
</feature>
<reference evidence="2" key="1">
    <citation type="submission" date="2022-07" db="EMBL/GenBank/DDBJ databases">
        <title>Genome Sequence of Leucocoprinus birnbaumii.</title>
        <authorList>
            <person name="Buettner E."/>
        </authorList>
    </citation>
    <scope>NUCLEOTIDE SEQUENCE</scope>
    <source>
        <strain evidence="2">VT141</strain>
    </source>
</reference>
<gene>
    <name evidence="2" type="ORF">NP233_g10029</name>
</gene>
<accession>A0AAD5YSA1</accession>
<organism evidence="2 3">
    <name type="scientific">Leucocoprinus birnbaumii</name>
    <dbReference type="NCBI Taxonomy" id="56174"/>
    <lineage>
        <taxon>Eukaryota</taxon>
        <taxon>Fungi</taxon>
        <taxon>Dikarya</taxon>
        <taxon>Basidiomycota</taxon>
        <taxon>Agaricomycotina</taxon>
        <taxon>Agaricomycetes</taxon>
        <taxon>Agaricomycetidae</taxon>
        <taxon>Agaricales</taxon>
        <taxon>Agaricineae</taxon>
        <taxon>Agaricaceae</taxon>
        <taxon>Leucocoprinus</taxon>
    </lineage>
</organism>
<dbReference type="Proteomes" id="UP001213000">
    <property type="component" value="Unassembled WGS sequence"/>
</dbReference>
<dbReference type="EMBL" id="JANIEX010000964">
    <property type="protein sequence ID" value="KAJ3561709.1"/>
    <property type="molecule type" value="Genomic_DNA"/>
</dbReference>
<feature type="compositionally biased region" description="Low complexity" evidence="1">
    <location>
        <begin position="122"/>
        <end position="137"/>
    </location>
</feature>
<protein>
    <submittedName>
        <fullName evidence="2">Uncharacterized protein</fullName>
    </submittedName>
</protein>
<proteinExistence type="predicted"/>
<evidence type="ECO:0000313" key="2">
    <source>
        <dbReference type="EMBL" id="KAJ3561709.1"/>
    </source>
</evidence>
<keyword evidence="3" id="KW-1185">Reference proteome</keyword>